<keyword evidence="4" id="KW-0597">Phosphoprotein</keyword>
<keyword evidence="10" id="KW-0547">Nucleotide-binding</keyword>
<evidence type="ECO:0000256" key="13">
    <source>
        <dbReference type="ARBA" id="ARBA00022991"/>
    </source>
</evidence>
<reference evidence="18 19" key="1">
    <citation type="submission" date="2019-06" db="EMBL/GenBank/DDBJ databases">
        <title>YIM 131921 draft genome.</title>
        <authorList>
            <person name="Jiang L."/>
        </authorList>
    </citation>
    <scope>NUCLEOTIDE SEQUENCE [LARGE SCALE GENOMIC DNA]</scope>
    <source>
        <strain evidence="18 19">YIM 131921</strain>
    </source>
</reference>
<evidence type="ECO:0000259" key="17">
    <source>
        <dbReference type="PROSITE" id="PS50113"/>
    </source>
</evidence>
<dbReference type="InterPro" id="IPR001610">
    <property type="entry name" value="PAC"/>
</dbReference>
<evidence type="ECO:0000256" key="1">
    <source>
        <dbReference type="ARBA" id="ARBA00000085"/>
    </source>
</evidence>
<dbReference type="AlphaFoldDB" id="A0A5C4MXW5"/>
<dbReference type="EMBL" id="VDFU01000010">
    <property type="protein sequence ID" value="TNC49587.1"/>
    <property type="molecule type" value="Genomic_DNA"/>
</dbReference>
<evidence type="ECO:0000256" key="11">
    <source>
        <dbReference type="ARBA" id="ARBA00022777"/>
    </source>
</evidence>
<dbReference type="RefSeq" id="WP_139076756.1">
    <property type="nucleotide sequence ID" value="NZ_VDFU01000010.1"/>
</dbReference>
<accession>A0A5C4MXW5</accession>
<dbReference type="SMART" id="SM00086">
    <property type="entry name" value="PAC"/>
    <property type="match status" value="3"/>
</dbReference>
<keyword evidence="3" id="KW-0600">Photoreceptor protein</keyword>
<dbReference type="PROSITE" id="PS50113">
    <property type="entry name" value="PAC"/>
    <property type="match status" value="2"/>
</dbReference>
<protein>
    <recommendedName>
        <fullName evidence="2">histidine kinase</fullName>
        <ecNumber evidence="2">2.7.13.3</ecNumber>
    </recommendedName>
</protein>
<dbReference type="GO" id="GO:0004673">
    <property type="term" value="F:protein histidine kinase activity"/>
    <property type="evidence" value="ECO:0007669"/>
    <property type="project" value="UniProtKB-EC"/>
</dbReference>
<keyword evidence="7" id="KW-0288">FMN</keyword>
<dbReference type="SMART" id="SM00091">
    <property type="entry name" value="PAS"/>
    <property type="match status" value="3"/>
</dbReference>
<dbReference type="SUPFAM" id="SSF55874">
    <property type="entry name" value="ATPase domain of HSP90 chaperone/DNA topoisomerase II/histidine kinase"/>
    <property type="match status" value="1"/>
</dbReference>
<keyword evidence="9" id="KW-0677">Repeat</keyword>
<dbReference type="Pfam" id="PF08447">
    <property type="entry name" value="PAS_3"/>
    <property type="match status" value="1"/>
</dbReference>
<keyword evidence="13" id="KW-0157">Chromophore</keyword>
<dbReference type="NCBIfam" id="TIGR00229">
    <property type="entry name" value="sensory_box"/>
    <property type="match status" value="2"/>
</dbReference>
<dbReference type="PROSITE" id="PS50112">
    <property type="entry name" value="PAS"/>
    <property type="match status" value="2"/>
</dbReference>
<keyword evidence="6" id="KW-0285">Flavoprotein</keyword>
<proteinExistence type="predicted"/>
<dbReference type="PANTHER" id="PTHR41523">
    <property type="entry name" value="TWO-COMPONENT SYSTEM SENSOR PROTEIN"/>
    <property type="match status" value="1"/>
</dbReference>
<dbReference type="Pfam" id="PF00989">
    <property type="entry name" value="PAS"/>
    <property type="match status" value="1"/>
</dbReference>
<dbReference type="SMART" id="SM00911">
    <property type="entry name" value="HWE_HK"/>
    <property type="match status" value="1"/>
</dbReference>
<evidence type="ECO:0000256" key="12">
    <source>
        <dbReference type="ARBA" id="ARBA00022840"/>
    </source>
</evidence>
<dbReference type="InterPro" id="IPR000014">
    <property type="entry name" value="PAS"/>
</dbReference>
<dbReference type="GO" id="GO:0006355">
    <property type="term" value="P:regulation of DNA-templated transcription"/>
    <property type="evidence" value="ECO:0007669"/>
    <property type="project" value="InterPro"/>
</dbReference>
<keyword evidence="8" id="KW-0808">Transferase</keyword>
<keyword evidence="12" id="KW-0067">ATP-binding</keyword>
<gene>
    <name evidence="18" type="ORF">FHG66_10760</name>
</gene>
<evidence type="ECO:0000256" key="5">
    <source>
        <dbReference type="ARBA" id="ARBA00022606"/>
    </source>
</evidence>
<evidence type="ECO:0000259" key="16">
    <source>
        <dbReference type="PROSITE" id="PS50112"/>
    </source>
</evidence>
<dbReference type="InterPro" id="IPR035965">
    <property type="entry name" value="PAS-like_dom_sf"/>
</dbReference>
<dbReference type="InterPro" id="IPR013656">
    <property type="entry name" value="PAS_4"/>
</dbReference>
<dbReference type="OrthoDB" id="9816309at2"/>
<dbReference type="CDD" id="cd00130">
    <property type="entry name" value="PAS"/>
    <property type="match status" value="3"/>
</dbReference>
<dbReference type="EC" id="2.7.13.3" evidence="2"/>
<name>A0A5C4MXW5_9RHOB</name>
<evidence type="ECO:0000256" key="15">
    <source>
        <dbReference type="ARBA" id="ARBA00023170"/>
    </source>
</evidence>
<evidence type="ECO:0000256" key="10">
    <source>
        <dbReference type="ARBA" id="ARBA00022741"/>
    </source>
</evidence>
<dbReference type="Pfam" id="PF08448">
    <property type="entry name" value="PAS_4"/>
    <property type="match status" value="1"/>
</dbReference>
<sequence>MIRPIPPQGWPTHGGEMGQRIRTHDWASSPTGALETWKQSLRTAVDLMLASGFPTVLHLGPGGTILYNDAAIPLLGSGHPAALGRSIGEIWPEARSGWEPVLRRSLAGETVMLANLPHAIWRGGRKVDGWFTFSSYPLRDEDGTVAGVNIVFIDTTDRLAAERRRDEVEARLRDSEERSRIIVETARDYAIFSTDPTGRIETWPPGAEAVFGWSAEEVLGQPVDITFTPADRAKGVPDEERRLAASRGSAADVRWHQRKDGTQVFIDGVTRPITGPDHALRGFVKVGQDVTDRQAMEAALRESEERFRQYGEASSDVLWIRNAETLAFEYISPAFEAVYGLSRTDLLTGNQVRRWAELIHPGDRATALDHLRRVRAGGSLLSTFRIQRPVTGEARWIRDTGFPLLDAGGRVQRVAGIGHDATEEVELNDRLRLLVGELQHRTRNLLAVVSGLSKKTLAGSGSLEDFRARFGARLDALSRVNSLLSRLEDGHRIAFDELLGAELSAHGVTDTKTRSSHVTLKGPPGILLRSSSVQTFALALHELTTNALKHGALSQPGGWLEVRWRLLDHGRHEKRLEVVWRETGIAVRADNDDHPPRRGYGRHLIEQALPYQLGAETDYKLSSEGVRCIITVPLSSTMAGTSGEVDEPDG</sequence>
<feature type="domain" description="PAS" evidence="16">
    <location>
        <begin position="175"/>
        <end position="221"/>
    </location>
</feature>
<feature type="domain" description="PAC" evidence="17">
    <location>
        <begin position="249"/>
        <end position="302"/>
    </location>
</feature>
<dbReference type="GO" id="GO:0005524">
    <property type="term" value="F:ATP binding"/>
    <property type="evidence" value="ECO:0007669"/>
    <property type="project" value="UniProtKB-KW"/>
</dbReference>
<evidence type="ECO:0000256" key="3">
    <source>
        <dbReference type="ARBA" id="ARBA00022543"/>
    </source>
</evidence>
<keyword evidence="15" id="KW-0675">Receptor</keyword>
<evidence type="ECO:0000256" key="2">
    <source>
        <dbReference type="ARBA" id="ARBA00012438"/>
    </source>
</evidence>
<dbReference type="Gene3D" id="3.30.450.20">
    <property type="entry name" value="PAS domain"/>
    <property type="match status" value="3"/>
</dbReference>
<dbReference type="Pfam" id="PF07536">
    <property type="entry name" value="HWE_HK"/>
    <property type="match status" value="1"/>
</dbReference>
<evidence type="ECO:0000256" key="6">
    <source>
        <dbReference type="ARBA" id="ARBA00022630"/>
    </source>
</evidence>
<dbReference type="InterPro" id="IPR011102">
    <property type="entry name" value="Sig_transdc_His_kinase_HWE"/>
</dbReference>
<evidence type="ECO:0000313" key="19">
    <source>
        <dbReference type="Proteomes" id="UP000305887"/>
    </source>
</evidence>
<feature type="domain" description="PAS" evidence="16">
    <location>
        <begin position="303"/>
        <end position="378"/>
    </location>
</feature>
<evidence type="ECO:0000256" key="7">
    <source>
        <dbReference type="ARBA" id="ARBA00022643"/>
    </source>
</evidence>
<comment type="caution">
    <text evidence="18">The sequence shown here is derived from an EMBL/GenBank/DDBJ whole genome shotgun (WGS) entry which is preliminary data.</text>
</comment>
<dbReference type="InterPro" id="IPR013655">
    <property type="entry name" value="PAS_fold_3"/>
</dbReference>
<keyword evidence="5" id="KW-0716">Sensory transduction</keyword>
<evidence type="ECO:0000313" key="18">
    <source>
        <dbReference type="EMBL" id="TNC49587.1"/>
    </source>
</evidence>
<feature type="domain" description="PAC" evidence="17">
    <location>
        <begin position="380"/>
        <end position="433"/>
    </location>
</feature>
<dbReference type="PANTHER" id="PTHR41523:SF7">
    <property type="entry name" value="HISTIDINE KINASE"/>
    <property type="match status" value="1"/>
</dbReference>
<evidence type="ECO:0000256" key="4">
    <source>
        <dbReference type="ARBA" id="ARBA00022553"/>
    </source>
</evidence>
<dbReference type="Gene3D" id="3.30.565.10">
    <property type="entry name" value="Histidine kinase-like ATPase, C-terminal domain"/>
    <property type="match status" value="1"/>
</dbReference>
<keyword evidence="11" id="KW-0418">Kinase</keyword>
<evidence type="ECO:0000256" key="9">
    <source>
        <dbReference type="ARBA" id="ARBA00022737"/>
    </source>
</evidence>
<organism evidence="18 19">
    <name type="scientific">Rubellimicrobium rubrum</name>
    <dbReference type="NCBI Taxonomy" id="2585369"/>
    <lineage>
        <taxon>Bacteria</taxon>
        <taxon>Pseudomonadati</taxon>
        <taxon>Pseudomonadota</taxon>
        <taxon>Alphaproteobacteria</taxon>
        <taxon>Rhodobacterales</taxon>
        <taxon>Roseobacteraceae</taxon>
        <taxon>Rubellimicrobium</taxon>
    </lineage>
</organism>
<dbReference type="InterPro" id="IPR000700">
    <property type="entry name" value="PAS-assoc_C"/>
</dbReference>
<dbReference type="InterPro" id="IPR036890">
    <property type="entry name" value="HATPase_C_sf"/>
</dbReference>
<keyword evidence="14" id="KW-0843">Virulence</keyword>
<dbReference type="InterPro" id="IPR013767">
    <property type="entry name" value="PAS_fold"/>
</dbReference>
<evidence type="ECO:0000256" key="14">
    <source>
        <dbReference type="ARBA" id="ARBA00023026"/>
    </source>
</evidence>
<dbReference type="Proteomes" id="UP000305887">
    <property type="component" value="Unassembled WGS sequence"/>
</dbReference>
<keyword evidence="19" id="KW-1185">Reference proteome</keyword>
<evidence type="ECO:0000256" key="8">
    <source>
        <dbReference type="ARBA" id="ARBA00022679"/>
    </source>
</evidence>
<dbReference type="GO" id="GO:0009881">
    <property type="term" value="F:photoreceptor activity"/>
    <property type="evidence" value="ECO:0007669"/>
    <property type="project" value="UniProtKB-KW"/>
</dbReference>
<comment type="catalytic activity">
    <reaction evidence="1">
        <text>ATP + protein L-histidine = ADP + protein N-phospho-L-histidine.</text>
        <dbReference type="EC" id="2.7.13.3"/>
    </reaction>
</comment>
<dbReference type="SUPFAM" id="SSF55785">
    <property type="entry name" value="PYP-like sensor domain (PAS domain)"/>
    <property type="match status" value="3"/>
</dbReference>